<dbReference type="SUPFAM" id="SSF53474">
    <property type="entry name" value="alpha/beta-Hydrolases"/>
    <property type="match status" value="1"/>
</dbReference>
<evidence type="ECO:0000259" key="2">
    <source>
        <dbReference type="Pfam" id="PF00561"/>
    </source>
</evidence>
<dbReference type="Proteomes" id="UP000235994">
    <property type="component" value="Unassembled WGS sequence"/>
</dbReference>
<dbReference type="Pfam" id="PF00561">
    <property type="entry name" value="Abhydrolase_1"/>
    <property type="match status" value="1"/>
</dbReference>
<protein>
    <submittedName>
        <fullName evidence="3">Alpha/beta hydrolase</fullName>
    </submittedName>
</protein>
<dbReference type="InterPro" id="IPR000639">
    <property type="entry name" value="Epox_hydrolase-like"/>
</dbReference>
<reference evidence="3 4" key="1">
    <citation type="submission" date="2018-01" db="EMBL/GenBank/DDBJ databases">
        <title>The draft genome of an aniline degradation strain ANB-1.</title>
        <authorList>
            <person name="Zhang L."/>
            <person name="Jiang J."/>
        </authorList>
    </citation>
    <scope>NUCLEOTIDE SEQUENCE [LARGE SCALE GENOMIC DNA]</scope>
    <source>
        <strain evidence="3 4">ANB-1</strain>
    </source>
</reference>
<dbReference type="GO" id="GO:0016787">
    <property type="term" value="F:hydrolase activity"/>
    <property type="evidence" value="ECO:0007669"/>
    <property type="project" value="UniProtKB-KW"/>
</dbReference>
<dbReference type="AlphaFoldDB" id="A0A2N8KNU9"/>
<comment type="caution">
    <text evidence="3">The sequence shown here is derived from an EMBL/GenBank/DDBJ whole genome shotgun (WGS) entry which is preliminary data.</text>
</comment>
<keyword evidence="4" id="KW-1185">Reference proteome</keyword>
<dbReference type="PRINTS" id="PR00111">
    <property type="entry name" value="ABHYDROLASE"/>
</dbReference>
<dbReference type="InterPro" id="IPR029058">
    <property type="entry name" value="AB_hydrolase_fold"/>
</dbReference>
<dbReference type="PANTHER" id="PTHR46118">
    <property type="entry name" value="PROTEIN ABHD11"/>
    <property type="match status" value="1"/>
</dbReference>
<dbReference type="InterPro" id="IPR000073">
    <property type="entry name" value="AB_hydrolase_1"/>
</dbReference>
<dbReference type="EMBL" id="POQS01000001">
    <property type="protein sequence ID" value="PND35131.1"/>
    <property type="molecule type" value="Genomic_DNA"/>
</dbReference>
<keyword evidence="1 3" id="KW-0378">Hydrolase</keyword>
<sequence>MQRRDSDIAVNGLSLRLTEWGPRDGRPLFMLHGIRGYAETFAGIARALQPEFRVLAYDQRGRGASDWDPARNYYTDAYVADLAGVADALGLERFDLLGHSMGGIAAIVFAAAHPRRVRRLVIEDAGPAAYEGSAGAARIQRELRETPESFADIGAAREYLRALRPSVPEAAREERLRHMLKPDGAGGWTWRHDHAGIAATRLDPDPARVVDLWPPVAALACPTLVLRGGRSDYLQAATARDMAARNPNVAWTEIAGAGHYIHDDQPDAFAQAVGEFLRRA</sequence>
<dbReference type="Gene3D" id="3.40.50.1820">
    <property type="entry name" value="alpha/beta hydrolase"/>
    <property type="match status" value="1"/>
</dbReference>
<dbReference type="PRINTS" id="PR00412">
    <property type="entry name" value="EPOXHYDRLASE"/>
</dbReference>
<proteinExistence type="predicted"/>
<feature type="domain" description="AB hydrolase-1" evidence="2">
    <location>
        <begin position="27"/>
        <end position="265"/>
    </location>
</feature>
<name>A0A2N8KNU9_9BURK</name>
<gene>
    <name evidence="3" type="ORF">C1I89_01665</name>
</gene>
<accession>A0A2N8KNU9</accession>
<evidence type="ECO:0000256" key="1">
    <source>
        <dbReference type="ARBA" id="ARBA00022801"/>
    </source>
</evidence>
<evidence type="ECO:0000313" key="3">
    <source>
        <dbReference type="EMBL" id="PND35131.1"/>
    </source>
</evidence>
<evidence type="ECO:0000313" key="4">
    <source>
        <dbReference type="Proteomes" id="UP000235994"/>
    </source>
</evidence>
<dbReference type="RefSeq" id="WP_102771076.1">
    <property type="nucleotide sequence ID" value="NZ_POQS01000001.1"/>
</dbReference>
<organism evidence="3 4">
    <name type="scientific">Achromobacter pulmonis</name>
    <dbReference type="NCBI Taxonomy" id="1389932"/>
    <lineage>
        <taxon>Bacteria</taxon>
        <taxon>Pseudomonadati</taxon>
        <taxon>Pseudomonadota</taxon>
        <taxon>Betaproteobacteria</taxon>
        <taxon>Burkholderiales</taxon>
        <taxon>Alcaligenaceae</taxon>
        <taxon>Achromobacter</taxon>
    </lineage>
</organism>
<dbReference type="PANTHER" id="PTHR46118:SF4">
    <property type="entry name" value="PROTEIN ABHD11"/>
    <property type="match status" value="1"/>
</dbReference>